<feature type="domain" description="Bacterial Ig-like" evidence="1">
    <location>
        <begin position="881"/>
        <end position="957"/>
    </location>
</feature>
<reference evidence="2 3" key="1">
    <citation type="submission" date="2023-12" db="EMBL/GenBank/DDBJ databases">
        <title>Gut-associated functions are favored during microbiome assembly across C. elegans life.</title>
        <authorList>
            <person name="Zimmermann J."/>
        </authorList>
    </citation>
    <scope>NUCLEOTIDE SEQUENCE [LARGE SCALE GENOMIC DNA]</scope>
    <source>
        <strain evidence="2 3">BIGb0393</strain>
    </source>
</reference>
<proteinExistence type="predicted"/>
<dbReference type="Proteomes" id="UP001362100">
    <property type="component" value="Unassembled WGS sequence"/>
</dbReference>
<sequence>MTKHIINDAPPPEYPAIIINTKNSAYKWEDQLTGEPYGTAEIVIDGYSKTIELGADGKWSYDPTLAWESGKWAEGEHVIQVRTFDAGGNDGDPLLYILNIDNTPPAAPEIWRVVDNTGSDMGNLTPGQTSDERKPVISGVAEPESMVYLYDKDGTTPIGEARADKMGAWTITPELGDGDHILTVTSQDAATNTSVKSTPFNMTISGGAVVFAEKGVAEASEVANETAGVGTFEESKDSLTTPRTYSSTGALKYEGTAEPFVKVQVAIGDYAHTFYADAEGKWSFNGFPELPDGIYVYQVRYCDLGDNWGEPLQQIYVIDSSLPEKPQIMRVIDDNGATDWLTSGHYTNDTTPTISGVAAPGSTVYIYDINSSAPIGSLTVGADGRWTFTTPELDGDTHAFTAEYKDRHDRMSPKSDNFVIKLDTSIPVVPKVEKVWDDEGTVGLVESGKATDDKTPIMSGAGTAGSTVRIWEGDKVIASTIVDQQGRWEIVLPDQDDGTHNLRIDAVSKGGTESAGSDNFQLVVDSKMLPPTQIDEVIANNGPADVVINDGDATGDATPVLRGKGNDGEIIIISDNGKPIGSTVVENGEWEFEIPEDDKFEDGPHQLVVRVVDPETGKSSGDSDPVNIVVDTTPPAKPSEPTIIDHEGDNAGSIVAPGEPIDDSRPEFGGEDADKDDIVKIIIRDEDGNDTVIGSTIVGEGGEWTIRPEEPIPDGDYEVIVVITDPVGNESDKSDPIQLIIDTKEPGALTDLVLTDNVGLITGPIENGTETDDDKPVLTGKGQDGTQVIIYDGEDEIGRANVENGEWSFELPQLAETAHSIKVQPVSGSGKRGEIVDVADFIVDTSIPTSGTFDSVHADNKLDPVTKLPVERDATAGPGEVNDQTLIMRGTGTDGDVVIVYGDQERTNIIGSTTVENGVWRLDTEELPEAWYHFTASFFDKAGNELAIDADFKVKVDITPPERPKPVPASINELEEEDLMHMSLNDIIANSNDSLFIDNGKTQMVVAEKAGKEVTLEDILPKGEDVNNWSQANGTVTVAGVEYDVYQNNGGDAEVLVQHNLNQEQQH</sequence>
<feature type="domain" description="Bacterial Ig-like" evidence="1">
    <location>
        <begin position="339"/>
        <end position="424"/>
    </location>
</feature>
<gene>
    <name evidence="2" type="ORF">WH298_06645</name>
</gene>
<accession>A0ABU8PQG0</accession>
<comment type="caution">
    <text evidence="2">The sequence shown here is derived from an EMBL/GenBank/DDBJ whole genome shotgun (WGS) entry which is preliminary data.</text>
</comment>
<dbReference type="Pfam" id="PF19077">
    <property type="entry name" value="Big_13"/>
    <property type="match status" value="6"/>
</dbReference>
<dbReference type="InterPro" id="IPR044016">
    <property type="entry name" value="Big_13"/>
</dbReference>
<protein>
    <submittedName>
        <fullName evidence="2">Ig-like domain-containing protein</fullName>
    </submittedName>
</protein>
<dbReference type="EMBL" id="JBBGZW010000001">
    <property type="protein sequence ID" value="MEJ5044890.1"/>
    <property type="molecule type" value="Genomic_DNA"/>
</dbReference>
<evidence type="ECO:0000313" key="3">
    <source>
        <dbReference type="Proteomes" id="UP001362100"/>
    </source>
</evidence>
<evidence type="ECO:0000313" key="2">
    <source>
        <dbReference type="EMBL" id="MEJ5044890.1"/>
    </source>
</evidence>
<feature type="domain" description="Bacterial Ig-like" evidence="1">
    <location>
        <begin position="661"/>
        <end position="743"/>
    </location>
</feature>
<dbReference type="Gene3D" id="2.60.40.10">
    <property type="entry name" value="Immunoglobulins"/>
    <property type="match status" value="4"/>
</dbReference>
<dbReference type="Gene3D" id="3.30.420.430">
    <property type="match status" value="4"/>
</dbReference>
<dbReference type="RefSeq" id="WP_180822508.1">
    <property type="nucleotide sequence ID" value="NZ_JACAWY010000001.1"/>
</dbReference>
<feature type="domain" description="Bacterial Ig-like" evidence="1">
    <location>
        <begin position="443"/>
        <end position="525"/>
    </location>
</feature>
<name>A0ABU8PQG0_9GAMM</name>
<keyword evidence="3" id="KW-1185">Reference proteome</keyword>
<feature type="domain" description="Bacterial Ig-like" evidence="1">
    <location>
        <begin position="116"/>
        <end position="204"/>
    </location>
</feature>
<feature type="domain" description="Bacterial Ig-like" evidence="1">
    <location>
        <begin position="552"/>
        <end position="632"/>
    </location>
</feature>
<dbReference type="InterPro" id="IPR013783">
    <property type="entry name" value="Ig-like_fold"/>
</dbReference>
<organism evidence="2 3">
    <name type="scientific">Pantoea nemavictus</name>
    <dbReference type="NCBI Taxonomy" id="2726955"/>
    <lineage>
        <taxon>Bacteria</taxon>
        <taxon>Pseudomonadati</taxon>
        <taxon>Pseudomonadota</taxon>
        <taxon>Gammaproteobacteria</taxon>
        <taxon>Enterobacterales</taxon>
        <taxon>Erwiniaceae</taxon>
        <taxon>Pantoea</taxon>
    </lineage>
</organism>
<evidence type="ECO:0000259" key="1">
    <source>
        <dbReference type="Pfam" id="PF19077"/>
    </source>
</evidence>
<dbReference type="NCBIfam" id="NF033510">
    <property type="entry name" value="Ca_tandemer"/>
    <property type="match status" value="3"/>
</dbReference>